<keyword evidence="4" id="KW-0862">Zinc</keyword>
<comment type="similarity">
    <text evidence="1">Belongs to the metallo-beta-lactamase superfamily.</text>
</comment>
<keyword evidence="7" id="KW-1185">Reference proteome</keyword>
<dbReference type="InterPro" id="IPR036866">
    <property type="entry name" value="RibonucZ/Hydroxyglut_hydro"/>
</dbReference>
<evidence type="ECO:0000259" key="5">
    <source>
        <dbReference type="SMART" id="SM00849"/>
    </source>
</evidence>
<sequence length="292" mass="31584">MRLRRRPVVAGATTCSVGRLGVVALLDASGPFFRPREEVLLGATEADWRRARRVDPGAFGADGEWLLDFRCFAVRRPGGQVTLIDAGVGPEGSPASGWAPVPGNLPRRLAAAGIDPLDVDLVVLTHLHGDHLGWSVLPSGVPMFGNARYAVQRVEITALRDNGDEVIEPRVLQPLRRTGQLQVIDGRTRLFGGAAEGIVAVPTPGHTPGHQSVLVEAGRRRVVVTGDVAVHAVQLVNPDVAYHYESDPDTARRTRRTLLAQARRKRTLLATSHLTEPFVRGRLPRQGIASPR</sequence>
<proteinExistence type="inferred from homology"/>
<feature type="domain" description="Metallo-beta-lactamase" evidence="5">
    <location>
        <begin position="68"/>
        <end position="273"/>
    </location>
</feature>
<evidence type="ECO:0000256" key="3">
    <source>
        <dbReference type="ARBA" id="ARBA00022801"/>
    </source>
</evidence>
<dbReference type="Proteomes" id="UP000545493">
    <property type="component" value="Unassembled WGS sequence"/>
</dbReference>
<reference evidence="6 7" key="1">
    <citation type="submission" date="2020-03" db="EMBL/GenBank/DDBJ databases">
        <title>Sequencing the genomes of 1000 actinobacteria strains.</title>
        <authorList>
            <person name="Klenk H.-P."/>
        </authorList>
    </citation>
    <scope>NUCLEOTIDE SEQUENCE [LARGE SCALE GENOMIC DNA]</scope>
    <source>
        <strain evidence="6 7">DSM 45685</strain>
    </source>
</reference>
<keyword evidence="3 6" id="KW-0378">Hydrolase</keyword>
<dbReference type="InterPro" id="IPR001279">
    <property type="entry name" value="Metallo-B-lactamas"/>
</dbReference>
<dbReference type="GO" id="GO:0046872">
    <property type="term" value="F:metal ion binding"/>
    <property type="evidence" value="ECO:0007669"/>
    <property type="project" value="UniProtKB-KW"/>
</dbReference>
<dbReference type="GO" id="GO:0016787">
    <property type="term" value="F:hydrolase activity"/>
    <property type="evidence" value="ECO:0007669"/>
    <property type="project" value="UniProtKB-KW"/>
</dbReference>
<dbReference type="Gene3D" id="3.60.15.10">
    <property type="entry name" value="Ribonuclease Z/Hydroxyacylglutathione hydrolase-like"/>
    <property type="match status" value="1"/>
</dbReference>
<evidence type="ECO:0000256" key="1">
    <source>
        <dbReference type="ARBA" id="ARBA00007749"/>
    </source>
</evidence>
<dbReference type="EMBL" id="JAAOYM010000001">
    <property type="protein sequence ID" value="NIJ09863.1"/>
    <property type="molecule type" value="Genomic_DNA"/>
</dbReference>
<dbReference type="PANTHER" id="PTHR42978">
    <property type="entry name" value="QUORUM-QUENCHING LACTONASE YTNP-RELATED-RELATED"/>
    <property type="match status" value="1"/>
</dbReference>
<dbReference type="InterPro" id="IPR051013">
    <property type="entry name" value="MBL_superfamily_lactonases"/>
</dbReference>
<keyword evidence="2" id="KW-0479">Metal-binding</keyword>
<evidence type="ECO:0000256" key="4">
    <source>
        <dbReference type="ARBA" id="ARBA00022833"/>
    </source>
</evidence>
<evidence type="ECO:0000313" key="7">
    <source>
        <dbReference type="Proteomes" id="UP000545493"/>
    </source>
</evidence>
<comment type="caution">
    <text evidence="6">The sequence shown here is derived from an EMBL/GenBank/DDBJ whole genome shotgun (WGS) entry which is preliminary data.</text>
</comment>
<dbReference type="CDD" id="cd16277">
    <property type="entry name" value="metallo-hydrolase-like_MBL-fold"/>
    <property type="match status" value="1"/>
</dbReference>
<dbReference type="AlphaFoldDB" id="A0A7X5ZNM2"/>
<evidence type="ECO:0000313" key="6">
    <source>
        <dbReference type="EMBL" id="NIJ09863.1"/>
    </source>
</evidence>
<dbReference type="SMART" id="SM00849">
    <property type="entry name" value="Lactamase_B"/>
    <property type="match status" value="1"/>
</dbReference>
<protein>
    <submittedName>
        <fullName evidence="6">Glyoxylase-like metal-dependent hydrolase (Beta-lactamase superfamily II)</fullName>
    </submittedName>
</protein>
<dbReference type="SUPFAM" id="SSF56281">
    <property type="entry name" value="Metallo-hydrolase/oxidoreductase"/>
    <property type="match status" value="1"/>
</dbReference>
<accession>A0A7X5ZNM2</accession>
<dbReference type="Pfam" id="PF00753">
    <property type="entry name" value="Lactamase_B"/>
    <property type="match status" value="1"/>
</dbReference>
<dbReference type="RefSeq" id="WP_009156769.1">
    <property type="nucleotide sequence ID" value="NZ_JAAOYM010000001.1"/>
</dbReference>
<dbReference type="PANTHER" id="PTHR42978:SF6">
    <property type="entry name" value="QUORUM-QUENCHING LACTONASE YTNP-RELATED"/>
    <property type="match status" value="1"/>
</dbReference>
<name>A0A7X5ZNM2_9PSEU</name>
<organism evidence="6 7">
    <name type="scientific">Saccharomonospora amisosensis</name>
    <dbReference type="NCBI Taxonomy" id="1128677"/>
    <lineage>
        <taxon>Bacteria</taxon>
        <taxon>Bacillati</taxon>
        <taxon>Actinomycetota</taxon>
        <taxon>Actinomycetes</taxon>
        <taxon>Pseudonocardiales</taxon>
        <taxon>Pseudonocardiaceae</taxon>
        <taxon>Saccharomonospora</taxon>
    </lineage>
</organism>
<evidence type="ECO:0000256" key="2">
    <source>
        <dbReference type="ARBA" id="ARBA00022723"/>
    </source>
</evidence>
<gene>
    <name evidence="6" type="ORF">FHU38_000207</name>
</gene>